<dbReference type="AlphaFoldDB" id="A0A9D5BLW7"/>
<reference evidence="1 2" key="1">
    <citation type="journal article" date="2022" name="Nat. Genet.">
        <title>Improved pea reference genome and pan-genome highlight genomic features and evolutionary characteristics.</title>
        <authorList>
            <person name="Yang T."/>
            <person name="Liu R."/>
            <person name="Luo Y."/>
            <person name="Hu S."/>
            <person name="Wang D."/>
            <person name="Wang C."/>
            <person name="Pandey M.K."/>
            <person name="Ge S."/>
            <person name="Xu Q."/>
            <person name="Li N."/>
            <person name="Li G."/>
            <person name="Huang Y."/>
            <person name="Saxena R.K."/>
            <person name="Ji Y."/>
            <person name="Li M."/>
            <person name="Yan X."/>
            <person name="He Y."/>
            <person name="Liu Y."/>
            <person name="Wang X."/>
            <person name="Xiang C."/>
            <person name="Varshney R.K."/>
            <person name="Ding H."/>
            <person name="Gao S."/>
            <person name="Zong X."/>
        </authorList>
    </citation>
    <scope>NUCLEOTIDE SEQUENCE [LARGE SCALE GENOMIC DNA]</scope>
    <source>
        <strain evidence="1 2">cv. Zhongwan 6</strain>
    </source>
</reference>
<dbReference type="Gramene" id="Psat01G0411600-T1">
    <property type="protein sequence ID" value="KAI5446137.1"/>
    <property type="gene ID" value="KIW84_014116"/>
</dbReference>
<comment type="caution">
    <text evidence="1">The sequence shown here is derived from an EMBL/GenBank/DDBJ whole genome shotgun (WGS) entry which is preliminary data.</text>
</comment>
<gene>
    <name evidence="1" type="ORF">KIW84_014116</name>
</gene>
<name>A0A9D5BLW7_PEA</name>
<dbReference type="Proteomes" id="UP001058974">
    <property type="component" value="Chromosome 1"/>
</dbReference>
<evidence type="ECO:0000313" key="1">
    <source>
        <dbReference type="EMBL" id="KAI5446137.1"/>
    </source>
</evidence>
<sequence length="185" mass="20617">MVLLAATPPATTAPTAAAVSPTITADPYHHRGREHIHVQINLSQNLILMRHIYKQNLGGWITQIPLLIPDAFGVLIHSGVVVYNDAPWLENISLVGRHFVHPCINNDLAERLGVQSVYCLSLVSEDMTKNLSCMDYNKISELLALYRNNEVLLFDLLELADCCKAKKLHLVYDKRETSSPVFASS</sequence>
<proteinExistence type="predicted"/>
<protein>
    <submittedName>
        <fullName evidence="1">Uncharacterized protein</fullName>
    </submittedName>
</protein>
<evidence type="ECO:0000313" key="2">
    <source>
        <dbReference type="Proteomes" id="UP001058974"/>
    </source>
</evidence>
<organism evidence="1 2">
    <name type="scientific">Pisum sativum</name>
    <name type="common">Garden pea</name>
    <name type="synonym">Lathyrus oleraceus</name>
    <dbReference type="NCBI Taxonomy" id="3888"/>
    <lineage>
        <taxon>Eukaryota</taxon>
        <taxon>Viridiplantae</taxon>
        <taxon>Streptophyta</taxon>
        <taxon>Embryophyta</taxon>
        <taxon>Tracheophyta</taxon>
        <taxon>Spermatophyta</taxon>
        <taxon>Magnoliopsida</taxon>
        <taxon>eudicotyledons</taxon>
        <taxon>Gunneridae</taxon>
        <taxon>Pentapetalae</taxon>
        <taxon>rosids</taxon>
        <taxon>fabids</taxon>
        <taxon>Fabales</taxon>
        <taxon>Fabaceae</taxon>
        <taxon>Papilionoideae</taxon>
        <taxon>50 kb inversion clade</taxon>
        <taxon>NPAAA clade</taxon>
        <taxon>Hologalegina</taxon>
        <taxon>IRL clade</taxon>
        <taxon>Fabeae</taxon>
        <taxon>Lathyrus</taxon>
    </lineage>
</organism>
<accession>A0A9D5BLW7</accession>
<dbReference type="EMBL" id="JAMSHJ010000001">
    <property type="protein sequence ID" value="KAI5446137.1"/>
    <property type="molecule type" value="Genomic_DNA"/>
</dbReference>
<keyword evidence="2" id="KW-1185">Reference proteome</keyword>
<dbReference type="PANTHER" id="PTHR46919:SF2">
    <property type="entry name" value="SACSIN"/>
    <property type="match status" value="1"/>
</dbReference>
<dbReference type="PANTHER" id="PTHR46919">
    <property type="entry name" value="ZINC FINGER, C3HC4 TYPE (RING FINGER) FAMILY PROTEIN"/>
    <property type="match status" value="1"/>
</dbReference>